<protein>
    <submittedName>
        <fullName evidence="11">Methyl-accepting chemotaxis protein</fullName>
    </submittedName>
</protein>
<feature type="domain" description="HAMP" evidence="10">
    <location>
        <begin position="211"/>
        <end position="265"/>
    </location>
</feature>
<dbReference type="Pfam" id="PF00015">
    <property type="entry name" value="MCPsignal"/>
    <property type="match status" value="1"/>
</dbReference>
<keyword evidence="12" id="KW-1185">Reference proteome</keyword>
<dbReference type="AlphaFoldDB" id="A0A2P7QTL8"/>
<evidence type="ECO:0000313" key="11">
    <source>
        <dbReference type="EMBL" id="PSJ41299.1"/>
    </source>
</evidence>
<comment type="similarity">
    <text evidence="4">Belongs to the methyl-accepting chemotaxis (MCP) protein family.</text>
</comment>
<dbReference type="SMART" id="SM00283">
    <property type="entry name" value="MA"/>
    <property type="match status" value="1"/>
</dbReference>
<keyword evidence="7" id="KW-0472">Membrane</keyword>
<dbReference type="CDD" id="cd06225">
    <property type="entry name" value="HAMP"/>
    <property type="match status" value="1"/>
</dbReference>
<dbReference type="InterPro" id="IPR004090">
    <property type="entry name" value="Chemotax_Me-accpt_rcpt"/>
</dbReference>
<dbReference type="Proteomes" id="UP000242181">
    <property type="component" value="Unassembled WGS sequence"/>
</dbReference>
<dbReference type="PROSITE" id="PS50885">
    <property type="entry name" value="HAMP"/>
    <property type="match status" value="1"/>
</dbReference>
<dbReference type="GO" id="GO:0006935">
    <property type="term" value="P:chemotaxis"/>
    <property type="evidence" value="ECO:0007669"/>
    <property type="project" value="InterPro"/>
</dbReference>
<dbReference type="PROSITE" id="PS50111">
    <property type="entry name" value="CHEMOTAXIS_TRANSDUC_2"/>
    <property type="match status" value="1"/>
</dbReference>
<dbReference type="Gene3D" id="1.10.287.950">
    <property type="entry name" value="Methyl-accepting chemotaxis protein"/>
    <property type="match status" value="1"/>
</dbReference>
<feature type="coiled-coil region" evidence="6">
    <location>
        <begin position="411"/>
        <end position="452"/>
    </location>
</feature>
<evidence type="ECO:0000256" key="3">
    <source>
        <dbReference type="ARBA" id="ARBA00023224"/>
    </source>
</evidence>
<keyword evidence="2" id="KW-1003">Cell membrane</keyword>
<dbReference type="EMBL" id="PXYH01000013">
    <property type="protein sequence ID" value="PSJ41299.1"/>
    <property type="molecule type" value="Genomic_DNA"/>
</dbReference>
<dbReference type="PRINTS" id="PR00260">
    <property type="entry name" value="CHEMTRNSDUCR"/>
</dbReference>
<dbReference type="InterPro" id="IPR003660">
    <property type="entry name" value="HAMP_dom"/>
</dbReference>
<dbReference type="PANTHER" id="PTHR32089:SF120">
    <property type="entry name" value="METHYL-ACCEPTING CHEMOTAXIS PROTEIN TLPQ"/>
    <property type="match status" value="1"/>
</dbReference>
<evidence type="ECO:0000256" key="4">
    <source>
        <dbReference type="ARBA" id="ARBA00029447"/>
    </source>
</evidence>
<dbReference type="GO" id="GO:0007165">
    <property type="term" value="P:signal transduction"/>
    <property type="evidence" value="ECO:0007669"/>
    <property type="project" value="UniProtKB-KW"/>
</dbReference>
<keyword evidence="7" id="KW-1133">Transmembrane helix</keyword>
<feature type="domain" description="Methyl-accepting transducer" evidence="8">
    <location>
        <begin position="270"/>
        <end position="506"/>
    </location>
</feature>
<evidence type="ECO:0000259" key="9">
    <source>
        <dbReference type="PROSITE" id="PS50192"/>
    </source>
</evidence>
<dbReference type="InterPro" id="IPR004089">
    <property type="entry name" value="MCPsignal_dom"/>
</dbReference>
<evidence type="ECO:0000256" key="2">
    <source>
        <dbReference type="ARBA" id="ARBA00022519"/>
    </source>
</evidence>
<evidence type="ECO:0000259" key="10">
    <source>
        <dbReference type="PROSITE" id="PS50885"/>
    </source>
</evidence>
<dbReference type="RefSeq" id="WP_106453690.1">
    <property type="nucleotide sequence ID" value="NZ_PXYH01000013.1"/>
</dbReference>
<proteinExistence type="inferred from homology"/>
<accession>A0A2P7QTL8</accession>
<dbReference type="SMART" id="SM00304">
    <property type="entry name" value="HAMP"/>
    <property type="match status" value="2"/>
</dbReference>
<evidence type="ECO:0000256" key="1">
    <source>
        <dbReference type="ARBA" id="ARBA00004429"/>
    </source>
</evidence>
<dbReference type="FunFam" id="1.10.287.950:FF:000001">
    <property type="entry name" value="Methyl-accepting chemotaxis sensory transducer"/>
    <property type="match status" value="1"/>
</dbReference>
<feature type="transmembrane region" description="Helical" evidence="7">
    <location>
        <begin position="12"/>
        <end position="31"/>
    </location>
</feature>
<gene>
    <name evidence="11" type="ORF">C7I36_10610</name>
</gene>
<keyword evidence="6" id="KW-0175">Coiled coil</keyword>
<evidence type="ECO:0000259" key="8">
    <source>
        <dbReference type="PROSITE" id="PS50111"/>
    </source>
</evidence>
<dbReference type="GO" id="GO:0005886">
    <property type="term" value="C:plasma membrane"/>
    <property type="evidence" value="ECO:0007669"/>
    <property type="project" value="UniProtKB-SubCell"/>
</dbReference>
<evidence type="ECO:0000313" key="12">
    <source>
        <dbReference type="Proteomes" id="UP000242181"/>
    </source>
</evidence>
<evidence type="ECO:0000256" key="7">
    <source>
        <dbReference type="SAM" id="Phobius"/>
    </source>
</evidence>
<name>A0A2P7QTL8_9GAMM</name>
<feature type="transmembrane region" description="Helical" evidence="7">
    <location>
        <begin position="187"/>
        <end position="209"/>
    </location>
</feature>
<reference evidence="11 12" key="1">
    <citation type="submission" date="2018-03" db="EMBL/GenBank/DDBJ databases">
        <title>The draft genome of Zobellella taiwanensis JCM 13381.</title>
        <authorList>
            <person name="Liu L."/>
            <person name="Li L."/>
            <person name="Wang T."/>
            <person name="Zhang X."/>
            <person name="Liang L."/>
        </authorList>
    </citation>
    <scope>NUCLEOTIDE SEQUENCE [LARGE SCALE GENOMIC DNA]</scope>
    <source>
        <strain evidence="11 12">JCM 13381</strain>
    </source>
</reference>
<evidence type="ECO:0000256" key="5">
    <source>
        <dbReference type="PROSITE-ProRule" id="PRU00284"/>
    </source>
</evidence>
<dbReference type="PROSITE" id="PS50192">
    <property type="entry name" value="T_SNARE"/>
    <property type="match status" value="1"/>
</dbReference>
<evidence type="ECO:0000256" key="6">
    <source>
        <dbReference type="SAM" id="Coils"/>
    </source>
</evidence>
<sequence>MIARLSIKTLLTASFGAMLLAVLAFSFYVYLSMQGIQRQMESIVERNISLLQTISNLRYSTVTYRRFALDYGLTTDRREHADILAKINHNDQQVERYLEAMQRQADSPEVRAFIDDFRRRITAYKGMQDDYLRLIDAGNIDAARVKMLTDMLAPFDAIVALLGDTQRLIAAEAEAIKDRESAVIDRISVMVLVLCLLLAAFMLTMGIIINRRIRLPLARLNAQMEKVKNGRLGDRLDRRHFSRDELGKAAGDFIDMQAGIHDLVQEISTSLDRLGGATVQLRQMSVESSGALDDQQQEIARIADAMHQLETTFRDVALNTQDAASAAREAADQTEQSNRVVLQSTRQVEMAAREIGQAGALALALKQDSARIGVVSRVISDIAEQTNLLALNAAIEAARAGESGRGFAVVAEEVRNLAQRTQQSIAEINQTISSLQQQAEAVTQAMDNSQQIIEGGVQEARHAADSIQQISEAVARMTAMNMQIATATEQQSAVAAELNGSLAGINRMSDQVAGSARHTSSASQELESLTGNLHRLVQKFSLAGH</sequence>
<dbReference type="GO" id="GO:0004888">
    <property type="term" value="F:transmembrane signaling receptor activity"/>
    <property type="evidence" value="ECO:0007669"/>
    <property type="project" value="InterPro"/>
</dbReference>
<comment type="caution">
    <text evidence="11">The sequence shown here is derived from an EMBL/GenBank/DDBJ whole genome shotgun (WGS) entry which is preliminary data.</text>
</comment>
<keyword evidence="2" id="KW-0997">Cell inner membrane</keyword>
<dbReference type="InterPro" id="IPR000727">
    <property type="entry name" value="T_SNARE_dom"/>
</dbReference>
<dbReference type="InterPro" id="IPR024478">
    <property type="entry name" value="HlyB_4HB_MCP"/>
</dbReference>
<dbReference type="SUPFAM" id="SSF58104">
    <property type="entry name" value="Methyl-accepting chemotaxis protein (MCP) signaling domain"/>
    <property type="match status" value="1"/>
</dbReference>
<organism evidence="11 12">
    <name type="scientific">Zobellella taiwanensis</name>
    <dbReference type="NCBI Taxonomy" id="347535"/>
    <lineage>
        <taxon>Bacteria</taxon>
        <taxon>Pseudomonadati</taxon>
        <taxon>Pseudomonadota</taxon>
        <taxon>Gammaproteobacteria</taxon>
        <taxon>Aeromonadales</taxon>
        <taxon>Aeromonadaceae</taxon>
        <taxon>Zobellella</taxon>
    </lineage>
</organism>
<dbReference type="Pfam" id="PF12729">
    <property type="entry name" value="4HB_MCP_1"/>
    <property type="match status" value="1"/>
</dbReference>
<dbReference type="PANTHER" id="PTHR32089">
    <property type="entry name" value="METHYL-ACCEPTING CHEMOTAXIS PROTEIN MCPB"/>
    <property type="match status" value="1"/>
</dbReference>
<keyword evidence="7" id="KW-0812">Transmembrane</keyword>
<dbReference type="OrthoDB" id="7054443at2"/>
<feature type="domain" description="T-SNARE coiled-coil homology" evidence="9">
    <location>
        <begin position="261"/>
        <end position="323"/>
    </location>
</feature>
<comment type="subcellular location">
    <subcellularLocation>
        <location evidence="1">Cell inner membrane</location>
        <topology evidence="1">Multi-pass membrane protein</topology>
    </subcellularLocation>
</comment>
<keyword evidence="3 5" id="KW-0807">Transducer</keyword>